<keyword evidence="2" id="KW-1185">Reference proteome</keyword>
<sequence>MAWDTGCRKHKSTQCNTLVVAFTTDDGRETQIGRMDDITEREPTRRYEVDPNTTEHVPQRHTSRLTPQVWPLVAFSHLHYPADQLTVFYFESKAHLHHYTDVDGFDLSLFKTSQRALEDLHADYEALENQTESGEVPNLPRLEISD</sequence>
<dbReference type="Proteomes" id="UP000272942">
    <property type="component" value="Unassembled WGS sequence"/>
</dbReference>
<reference evidence="3" key="1">
    <citation type="submission" date="2016-06" db="UniProtKB">
        <authorList>
            <consortium name="WormBaseParasite"/>
        </authorList>
    </citation>
    <scope>IDENTIFICATION</scope>
</reference>
<reference evidence="1 2" key="2">
    <citation type="submission" date="2018-11" db="EMBL/GenBank/DDBJ databases">
        <authorList>
            <consortium name="Pathogen Informatics"/>
        </authorList>
    </citation>
    <scope>NUCLEOTIDE SEQUENCE [LARGE SCALE GENOMIC DNA]</scope>
    <source>
        <strain evidence="1 2">Egypt</strain>
    </source>
</reference>
<proteinExistence type="predicted"/>
<organism evidence="3">
    <name type="scientific">Echinostoma caproni</name>
    <dbReference type="NCBI Taxonomy" id="27848"/>
    <lineage>
        <taxon>Eukaryota</taxon>
        <taxon>Metazoa</taxon>
        <taxon>Spiralia</taxon>
        <taxon>Lophotrochozoa</taxon>
        <taxon>Platyhelminthes</taxon>
        <taxon>Trematoda</taxon>
        <taxon>Digenea</taxon>
        <taxon>Plagiorchiida</taxon>
        <taxon>Echinostomata</taxon>
        <taxon>Echinostomatoidea</taxon>
        <taxon>Echinostomatidae</taxon>
        <taxon>Echinostoma</taxon>
    </lineage>
</organism>
<protein>
    <submittedName>
        <fullName evidence="3">DUF5753 domain-containing protein</fullName>
    </submittedName>
</protein>
<dbReference type="WBParaSite" id="ECPE_0001610101-mRNA-1">
    <property type="protein sequence ID" value="ECPE_0001610101-mRNA-1"/>
    <property type="gene ID" value="ECPE_0001610101"/>
</dbReference>
<dbReference type="Gene3D" id="1.10.287.600">
    <property type="entry name" value="Helix hairpin bin"/>
    <property type="match status" value="1"/>
</dbReference>
<accession>A0A183BA25</accession>
<gene>
    <name evidence="1" type="ORF">ECPE_LOCUS16061</name>
</gene>
<evidence type="ECO:0000313" key="1">
    <source>
        <dbReference type="EMBL" id="VDP93333.1"/>
    </source>
</evidence>
<evidence type="ECO:0000313" key="3">
    <source>
        <dbReference type="WBParaSite" id="ECPE_0001610101-mRNA-1"/>
    </source>
</evidence>
<dbReference type="OrthoDB" id="6250594at2759"/>
<evidence type="ECO:0000313" key="2">
    <source>
        <dbReference type="Proteomes" id="UP000272942"/>
    </source>
</evidence>
<dbReference type="AlphaFoldDB" id="A0A183BA25"/>
<name>A0A183BA25_9TREM</name>
<dbReference type="InterPro" id="IPR023123">
    <property type="entry name" value="Tubulin_C"/>
</dbReference>
<dbReference type="EMBL" id="UZAN01062819">
    <property type="protein sequence ID" value="VDP93333.1"/>
    <property type="molecule type" value="Genomic_DNA"/>
</dbReference>